<dbReference type="EMBL" id="JBBPBK010000001">
    <property type="protein sequence ID" value="KAK9292945.1"/>
    <property type="molecule type" value="Genomic_DNA"/>
</dbReference>
<feature type="compositionally biased region" description="Low complexity" evidence="10">
    <location>
        <begin position="495"/>
        <end position="504"/>
    </location>
</feature>
<keyword evidence="4 9" id="KW-1133">Transmembrane helix</keyword>
<dbReference type="InterPro" id="IPR045095">
    <property type="entry name" value="ACDP"/>
</dbReference>
<dbReference type="PANTHER" id="PTHR12064">
    <property type="entry name" value="METAL TRANSPORTER CNNM"/>
    <property type="match status" value="1"/>
</dbReference>
<evidence type="ECO:0000256" key="7">
    <source>
        <dbReference type="ARBA" id="ARBA00023180"/>
    </source>
</evidence>
<comment type="subcellular location">
    <subcellularLocation>
        <location evidence="1">Membrane</location>
        <topology evidence="1">Multi-pass membrane protein</topology>
    </subcellularLocation>
</comment>
<feature type="domain" description="CBS" evidence="12">
    <location>
        <begin position="174"/>
        <end position="235"/>
    </location>
</feature>
<keyword evidence="3" id="KW-0677">Repeat</keyword>
<dbReference type="PANTHER" id="PTHR12064:SF36">
    <property type="entry name" value="DOMAIN-CONTAINING PROTEIN, PUTATIVE, EXPRESSED-RELATED"/>
    <property type="match status" value="1"/>
</dbReference>
<dbReference type="PROSITE" id="PS51371">
    <property type="entry name" value="CBS"/>
    <property type="match status" value="1"/>
</dbReference>
<gene>
    <name evidence="14" type="ORF">L1049_020927</name>
</gene>
<dbReference type="GO" id="GO:0010960">
    <property type="term" value="P:magnesium ion homeostasis"/>
    <property type="evidence" value="ECO:0007669"/>
    <property type="project" value="InterPro"/>
</dbReference>
<proteinExistence type="predicted"/>
<evidence type="ECO:0000313" key="14">
    <source>
        <dbReference type="EMBL" id="KAK9292945.1"/>
    </source>
</evidence>
<feature type="transmembrane region" description="Helical" evidence="11">
    <location>
        <begin position="91"/>
        <end position="111"/>
    </location>
</feature>
<evidence type="ECO:0008006" key="16">
    <source>
        <dbReference type="Google" id="ProtNLM"/>
    </source>
</evidence>
<dbReference type="FunFam" id="3.10.580.10:FF:000015">
    <property type="entry name" value="DUF21 domain-containing protein"/>
    <property type="match status" value="1"/>
</dbReference>
<dbReference type="PROSITE" id="PS51846">
    <property type="entry name" value="CNNM"/>
    <property type="match status" value="1"/>
</dbReference>
<dbReference type="GO" id="GO:0016020">
    <property type="term" value="C:membrane"/>
    <property type="evidence" value="ECO:0007669"/>
    <property type="project" value="UniProtKB-SubCell"/>
</dbReference>
<evidence type="ECO:0000256" key="8">
    <source>
        <dbReference type="PROSITE-ProRule" id="PRU00703"/>
    </source>
</evidence>
<evidence type="ECO:0000256" key="11">
    <source>
        <dbReference type="SAM" id="Phobius"/>
    </source>
</evidence>
<evidence type="ECO:0000256" key="5">
    <source>
        <dbReference type="ARBA" id="ARBA00023122"/>
    </source>
</evidence>
<dbReference type="InterPro" id="IPR044751">
    <property type="entry name" value="Ion_transp-like_CBS"/>
</dbReference>
<evidence type="ECO:0000256" key="1">
    <source>
        <dbReference type="ARBA" id="ARBA00004141"/>
    </source>
</evidence>
<name>A0AAP0XB21_LIQFO</name>
<feature type="compositionally biased region" description="Basic and acidic residues" evidence="10">
    <location>
        <begin position="508"/>
        <end position="519"/>
    </location>
</feature>
<dbReference type="InterPro" id="IPR000644">
    <property type="entry name" value="CBS_dom"/>
</dbReference>
<accession>A0AAP0XB21</accession>
<dbReference type="InterPro" id="IPR002550">
    <property type="entry name" value="CNNM"/>
</dbReference>
<dbReference type="CDD" id="cd04590">
    <property type="entry name" value="CBS_pair_CorC_HlyC_assoc"/>
    <property type="match status" value="1"/>
</dbReference>
<evidence type="ECO:0000256" key="10">
    <source>
        <dbReference type="SAM" id="MobiDB-lite"/>
    </source>
</evidence>
<dbReference type="GO" id="GO:0005737">
    <property type="term" value="C:cytoplasm"/>
    <property type="evidence" value="ECO:0007669"/>
    <property type="project" value="TreeGrafter"/>
</dbReference>
<evidence type="ECO:0000256" key="6">
    <source>
        <dbReference type="ARBA" id="ARBA00023136"/>
    </source>
</evidence>
<sequence length="519" mass="57847">MAADDVPCCEPMFWGYLFICVALVIFSGLVSGLTLGLMSLDLVDLEVLVKSGQPQERKNAAWVAILISVTLVLAFGEIIPHAVCSKYALTIGAELSVVVRLLVLVLFPISYPISKLLDLLLGKGHSALFRRAELKTLVDMHRNEAGKGGELTQDEGNIIAGALDMTQKTAKDAMKPISEIFSLDIDSKLNEETMGLILSKGHSRVPIYSGNQANIIGLILVKNLIKCRPEDETPVRNLTIRRIPRVQDSLPLYDIMSQFQKGHSHMAVVVKCKKDVKGAAENSNGISTTFEININSNPKEKQAEKHGIDYQFSWNEQLHISRYESSVNTSDTESQSPTLNYVMERGRDMRPKVKKWERHDENFLHEELDSLPNLDEEVIGIITMENVIEELLQEEILDETDEYVDVHNKIKINMFPSRRSSPGSLRAAFANHLHWRTLEASPLSSYHHTPATSYNHTPILRSPISPYIPPPFIRPTLITSPGHSIPNAKAGFAGPVFSSPSSRQVSRKSYEKLRHSGPS</sequence>
<feature type="domain" description="CNNM transmembrane" evidence="13">
    <location>
        <begin position="9"/>
        <end position="155"/>
    </location>
</feature>
<dbReference type="Gene3D" id="3.10.580.10">
    <property type="entry name" value="CBS-domain"/>
    <property type="match status" value="2"/>
</dbReference>
<comment type="caution">
    <text evidence="14">The sequence shown here is derived from an EMBL/GenBank/DDBJ whole genome shotgun (WGS) entry which is preliminary data.</text>
</comment>
<protein>
    <recommendedName>
        <fullName evidence="16">CNNM transmembrane domain-containing protein</fullName>
    </recommendedName>
</protein>
<dbReference type="Proteomes" id="UP001415857">
    <property type="component" value="Unassembled WGS sequence"/>
</dbReference>
<evidence type="ECO:0000256" key="4">
    <source>
        <dbReference type="ARBA" id="ARBA00022989"/>
    </source>
</evidence>
<evidence type="ECO:0000256" key="9">
    <source>
        <dbReference type="PROSITE-ProRule" id="PRU01193"/>
    </source>
</evidence>
<evidence type="ECO:0000256" key="3">
    <source>
        <dbReference type="ARBA" id="ARBA00022737"/>
    </source>
</evidence>
<feature type="transmembrane region" description="Helical" evidence="11">
    <location>
        <begin position="60"/>
        <end position="79"/>
    </location>
</feature>
<dbReference type="SUPFAM" id="SSF54631">
    <property type="entry name" value="CBS-domain pair"/>
    <property type="match status" value="1"/>
</dbReference>
<keyword evidence="6 9" id="KW-0472">Membrane</keyword>
<keyword evidence="5 8" id="KW-0129">CBS domain</keyword>
<reference evidence="14 15" key="1">
    <citation type="journal article" date="2024" name="Plant J.">
        <title>Genome sequences and population genomics reveal climatic adaptation and genomic divergence between two closely related sweetgum species.</title>
        <authorList>
            <person name="Xu W.Q."/>
            <person name="Ren C.Q."/>
            <person name="Zhang X.Y."/>
            <person name="Comes H.P."/>
            <person name="Liu X.H."/>
            <person name="Li Y.G."/>
            <person name="Kettle C.J."/>
            <person name="Jalonen R."/>
            <person name="Gaisberger H."/>
            <person name="Ma Y.Z."/>
            <person name="Qiu Y.X."/>
        </authorList>
    </citation>
    <scope>NUCLEOTIDE SEQUENCE [LARGE SCALE GENOMIC DNA]</scope>
    <source>
        <strain evidence="14">Hangzhou</strain>
    </source>
</reference>
<evidence type="ECO:0000313" key="15">
    <source>
        <dbReference type="Proteomes" id="UP001415857"/>
    </source>
</evidence>
<organism evidence="14 15">
    <name type="scientific">Liquidambar formosana</name>
    <name type="common">Formosan gum</name>
    <dbReference type="NCBI Taxonomy" id="63359"/>
    <lineage>
        <taxon>Eukaryota</taxon>
        <taxon>Viridiplantae</taxon>
        <taxon>Streptophyta</taxon>
        <taxon>Embryophyta</taxon>
        <taxon>Tracheophyta</taxon>
        <taxon>Spermatophyta</taxon>
        <taxon>Magnoliopsida</taxon>
        <taxon>eudicotyledons</taxon>
        <taxon>Gunneridae</taxon>
        <taxon>Pentapetalae</taxon>
        <taxon>Saxifragales</taxon>
        <taxon>Altingiaceae</taxon>
        <taxon>Liquidambar</taxon>
    </lineage>
</organism>
<evidence type="ECO:0000259" key="12">
    <source>
        <dbReference type="PROSITE" id="PS51371"/>
    </source>
</evidence>
<keyword evidence="15" id="KW-1185">Reference proteome</keyword>
<keyword evidence="7" id="KW-0325">Glycoprotein</keyword>
<dbReference type="Pfam" id="PF01595">
    <property type="entry name" value="CNNM"/>
    <property type="match status" value="1"/>
</dbReference>
<dbReference type="GO" id="GO:0030026">
    <property type="term" value="P:intracellular manganese ion homeostasis"/>
    <property type="evidence" value="ECO:0007669"/>
    <property type="project" value="TreeGrafter"/>
</dbReference>
<dbReference type="InterPro" id="IPR046342">
    <property type="entry name" value="CBS_dom_sf"/>
</dbReference>
<keyword evidence="2 9" id="KW-0812">Transmembrane</keyword>
<feature type="region of interest" description="Disordered" evidence="10">
    <location>
        <begin position="493"/>
        <end position="519"/>
    </location>
</feature>
<dbReference type="AlphaFoldDB" id="A0AAP0XB21"/>
<evidence type="ECO:0000259" key="13">
    <source>
        <dbReference type="PROSITE" id="PS51846"/>
    </source>
</evidence>
<feature type="transmembrane region" description="Helical" evidence="11">
    <location>
        <begin position="12"/>
        <end position="40"/>
    </location>
</feature>
<evidence type="ECO:0000256" key="2">
    <source>
        <dbReference type="ARBA" id="ARBA00022692"/>
    </source>
</evidence>